<proteinExistence type="predicted"/>
<evidence type="ECO:0000256" key="1">
    <source>
        <dbReference type="SAM" id="MobiDB-lite"/>
    </source>
</evidence>
<dbReference type="InterPro" id="IPR015242">
    <property type="entry name" value="Ydc2_cat"/>
</dbReference>
<reference evidence="3" key="2">
    <citation type="submission" date="2023-06" db="EMBL/GenBank/DDBJ databases">
        <authorList>
            <consortium name="Lawrence Berkeley National Laboratory"/>
            <person name="Haridas S."/>
            <person name="Hensen N."/>
            <person name="Bonometti L."/>
            <person name="Westerberg I."/>
            <person name="Brannstrom I.O."/>
            <person name="Guillou S."/>
            <person name="Cros-Aarteil S."/>
            <person name="Calhoun S."/>
            <person name="Kuo A."/>
            <person name="Mondo S."/>
            <person name="Pangilinan J."/>
            <person name="Riley R."/>
            <person name="Labutti K."/>
            <person name="Andreopoulos B."/>
            <person name="Lipzen A."/>
            <person name="Chen C."/>
            <person name="Yanf M."/>
            <person name="Daum C."/>
            <person name="Ng V."/>
            <person name="Clum A."/>
            <person name="Steindorff A."/>
            <person name="Ohm R."/>
            <person name="Martin F."/>
            <person name="Silar P."/>
            <person name="Natvig D."/>
            <person name="Lalanne C."/>
            <person name="Gautier V."/>
            <person name="Ament-Velasquez S.L."/>
            <person name="Kruys A."/>
            <person name="Hutchinson M.I."/>
            <person name="Powell A.J."/>
            <person name="Barry K."/>
            <person name="Miller A.N."/>
            <person name="Grigoriev I.V."/>
            <person name="Debuchy R."/>
            <person name="Gladieux P."/>
            <person name="Thoren M.H."/>
            <person name="Johannesson H."/>
        </authorList>
    </citation>
    <scope>NUCLEOTIDE SEQUENCE</scope>
    <source>
        <strain evidence="3">SMH4131-1</strain>
    </source>
</reference>
<dbReference type="GO" id="GO:0000403">
    <property type="term" value="F:Y-form DNA binding"/>
    <property type="evidence" value="ECO:0007669"/>
    <property type="project" value="TreeGrafter"/>
</dbReference>
<dbReference type="GO" id="GO:0004520">
    <property type="term" value="F:DNA endonuclease activity"/>
    <property type="evidence" value="ECO:0007669"/>
    <property type="project" value="TreeGrafter"/>
</dbReference>
<dbReference type="GO" id="GO:0000402">
    <property type="term" value="F:crossed form four-way junction DNA binding"/>
    <property type="evidence" value="ECO:0007669"/>
    <property type="project" value="TreeGrafter"/>
</dbReference>
<evidence type="ECO:0000313" key="3">
    <source>
        <dbReference type="EMBL" id="KAK3320655.1"/>
    </source>
</evidence>
<feature type="region of interest" description="Disordered" evidence="1">
    <location>
        <begin position="74"/>
        <end position="94"/>
    </location>
</feature>
<keyword evidence="4" id="KW-1185">Reference proteome</keyword>
<dbReference type="PANTHER" id="PTHR28072:SF1">
    <property type="entry name" value="CRUCIFORM CUTTING ENDONUCLEASE 1, MITOCHONDRIAL-RELATED"/>
    <property type="match status" value="1"/>
</dbReference>
<dbReference type="InterPro" id="IPR039197">
    <property type="entry name" value="Mrs1/Cce1"/>
</dbReference>
<feature type="compositionally biased region" description="Basic and acidic residues" evidence="1">
    <location>
        <begin position="349"/>
        <end position="377"/>
    </location>
</feature>
<feature type="domain" description="Mitochondrial resolvase Ydc2 catalytic" evidence="2">
    <location>
        <begin position="53"/>
        <end position="331"/>
    </location>
</feature>
<dbReference type="EMBL" id="JAUEPO010000005">
    <property type="protein sequence ID" value="KAK3320655.1"/>
    <property type="molecule type" value="Genomic_DNA"/>
</dbReference>
<sequence>MGKPDALKGFKAANFQHLLVQCGLNKSGTKLDMYNRLRLAAKHYEPVPATARVLSIDMGIRNLAFSLLSPAAPLYPHPEQPGNRKKSKNGGPVKEPFDATVHEWKRLSLSPVEANAVEGDTKEDFSPGAMAQMAATLVQDVLLPLRPTHVLIERQRFRTAGGNGILEWTVRVNTLEAMIYAIFTTLRSLKLWDGKLIPITPKRVGSYLVEGNEGEEEAVSVIEAKNVPKSMNLKQQKISLLASWIEAQTKLEFPLETRAKEMAHDFLGNWNKIVSRKNERLEKAKATGASGVPKPTKGANEATYAAISKLDDLSDSLLQGVAWLQWQENIKGLIQTESWITASPEASGEIEKSSDEAEKQAELLKETASKSRTKQKESLTPLKKRRGRSRSPIELDIATDEQMATSPL</sequence>
<dbReference type="GO" id="GO:0005739">
    <property type="term" value="C:mitochondrion"/>
    <property type="evidence" value="ECO:0007669"/>
    <property type="project" value="TreeGrafter"/>
</dbReference>
<reference evidence="3" key="1">
    <citation type="journal article" date="2023" name="Mol. Phylogenet. Evol.">
        <title>Genome-scale phylogeny and comparative genomics of the fungal order Sordariales.</title>
        <authorList>
            <person name="Hensen N."/>
            <person name="Bonometti L."/>
            <person name="Westerberg I."/>
            <person name="Brannstrom I.O."/>
            <person name="Guillou S."/>
            <person name="Cros-Aarteil S."/>
            <person name="Calhoun S."/>
            <person name="Haridas S."/>
            <person name="Kuo A."/>
            <person name="Mondo S."/>
            <person name="Pangilinan J."/>
            <person name="Riley R."/>
            <person name="LaButti K."/>
            <person name="Andreopoulos B."/>
            <person name="Lipzen A."/>
            <person name="Chen C."/>
            <person name="Yan M."/>
            <person name="Daum C."/>
            <person name="Ng V."/>
            <person name="Clum A."/>
            <person name="Steindorff A."/>
            <person name="Ohm R.A."/>
            <person name="Martin F."/>
            <person name="Silar P."/>
            <person name="Natvig D.O."/>
            <person name="Lalanne C."/>
            <person name="Gautier V."/>
            <person name="Ament-Velasquez S.L."/>
            <person name="Kruys A."/>
            <person name="Hutchinson M.I."/>
            <person name="Powell A.J."/>
            <person name="Barry K."/>
            <person name="Miller A.N."/>
            <person name="Grigoriev I.V."/>
            <person name="Debuchy R."/>
            <person name="Gladieux P."/>
            <person name="Hiltunen Thoren M."/>
            <person name="Johannesson H."/>
        </authorList>
    </citation>
    <scope>NUCLEOTIDE SEQUENCE</scope>
    <source>
        <strain evidence="3">SMH4131-1</strain>
    </source>
</reference>
<dbReference type="InterPro" id="IPR012337">
    <property type="entry name" value="RNaseH-like_sf"/>
</dbReference>
<dbReference type="AlphaFoldDB" id="A0AAE0I983"/>
<feature type="region of interest" description="Disordered" evidence="1">
    <location>
        <begin position="345"/>
        <end position="408"/>
    </location>
</feature>
<dbReference type="CDD" id="cd16963">
    <property type="entry name" value="CCE1"/>
    <property type="match status" value="1"/>
</dbReference>
<dbReference type="Gene3D" id="3.30.420.10">
    <property type="entry name" value="Ribonuclease H-like superfamily/Ribonuclease H"/>
    <property type="match status" value="1"/>
</dbReference>
<dbReference type="Pfam" id="PF09159">
    <property type="entry name" value="Ydc2-catalyt"/>
    <property type="match status" value="1"/>
</dbReference>
<gene>
    <name evidence="3" type="ORF">B0T19DRAFT_430133</name>
</gene>
<dbReference type="PANTHER" id="PTHR28072">
    <property type="entry name" value="CRUCIFORM CUTTING ENDONUCLEASE 1, MITOCHONDRIAL-RELATED"/>
    <property type="match status" value="1"/>
</dbReference>
<name>A0AAE0I983_9PEZI</name>
<dbReference type="InterPro" id="IPR036397">
    <property type="entry name" value="RNaseH_sf"/>
</dbReference>
<protein>
    <submittedName>
        <fullName evidence="3">Mitochondrial resolvase Ydc2</fullName>
    </submittedName>
</protein>
<dbReference type="GO" id="GO:0070336">
    <property type="term" value="F:flap-structured DNA binding"/>
    <property type="evidence" value="ECO:0007669"/>
    <property type="project" value="TreeGrafter"/>
</dbReference>
<evidence type="ECO:0000313" key="4">
    <source>
        <dbReference type="Proteomes" id="UP001286456"/>
    </source>
</evidence>
<comment type="caution">
    <text evidence="3">The sequence shown here is derived from an EMBL/GenBank/DDBJ whole genome shotgun (WGS) entry which is preliminary data.</text>
</comment>
<evidence type="ECO:0000259" key="2">
    <source>
        <dbReference type="Pfam" id="PF09159"/>
    </source>
</evidence>
<organism evidence="3 4">
    <name type="scientific">Cercophora scortea</name>
    <dbReference type="NCBI Taxonomy" id="314031"/>
    <lineage>
        <taxon>Eukaryota</taxon>
        <taxon>Fungi</taxon>
        <taxon>Dikarya</taxon>
        <taxon>Ascomycota</taxon>
        <taxon>Pezizomycotina</taxon>
        <taxon>Sordariomycetes</taxon>
        <taxon>Sordariomycetidae</taxon>
        <taxon>Sordariales</taxon>
        <taxon>Lasiosphaeriaceae</taxon>
        <taxon>Cercophora</taxon>
    </lineage>
</organism>
<dbReference type="Proteomes" id="UP001286456">
    <property type="component" value="Unassembled WGS sequence"/>
</dbReference>
<dbReference type="SUPFAM" id="SSF53098">
    <property type="entry name" value="Ribonuclease H-like"/>
    <property type="match status" value="1"/>
</dbReference>
<accession>A0AAE0I983</accession>